<accession>A0A914RI98</accession>
<evidence type="ECO:0000313" key="1">
    <source>
        <dbReference type="Proteomes" id="UP000887564"/>
    </source>
</evidence>
<dbReference type="GO" id="GO:0005634">
    <property type="term" value="C:nucleus"/>
    <property type="evidence" value="ECO:0007669"/>
    <property type="project" value="InterPro"/>
</dbReference>
<sequence>LKVIVADKEFYDSCAVSVRQQIWLKNDRLYLDAICPIIDSYIAAKTKIMMSLISMVGDRESLYERLIDVIRERFIKTADVNYCSLRMELIMAAHDANLDSIIKIGSSAICYSRAYLNY</sequence>
<organism evidence="1 2">
    <name type="scientific">Parascaris equorum</name>
    <name type="common">Equine roundworm</name>
    <dbReference type="NCBI Taxonomy" id="6256"/>
    <lineage>
        <taxon>Eukaryota</taxon>
        <taxon>Metazoa</taxon>
        <taxon>Ecdysozoa</taxon>
        <taxon>Nematoda</taxon>
        <taxon>Chromadorea</taxon>
        <taxon>Rhabditida</taxon>
        <taxon>Spirurina</taxon>
        <taxon>Ascaridomorpha</taxon>
        <taxon>Ascaridoidea</taxon>
        <taxon>Ascarididae</taxon>
        <taxon>Parascaris</taxon>
    </lineage>
</organism>
<reference evidence="2" key="1">
    <citation type="submission" date="2022-11" db="UniProtKB">
        <authorList>
            <consortium name="WormBaseParasite"/>
        </authorList>
    </citation>
    <scope>IDENTIFICATION</scope>
</reference>
<dbReference type="WBParaSite" id="PEQ_0000147201-mRNA-1">
    <property type="protein sequence ID" value="PEQ_0000147201-mRNA-1"/>
    <property type="gene ID" value="PEQ_0000147201"/>
</dbReference>
<name>A0A914RI98_PAREQ</name>
<protein>
    <submittedName>
        <fullName evidence="2">Uncharacterized protein</fullName>
    </submittedName>
</protein>
<dbReference type="AlphaFoldDB" id="A0A914RI98"/>
<dbReference type="Pfam" id="PF06209">
    <property type="entry name" value="COBRA1"/>
    <property type="match status" value="1"/>
</dbReference>
<evidence type="ECO:0000313" key="2">
    <source>
        <dbReference type="WBParaSite" id="PEQ_0000147201-mRNA-1"/>
    </source>
</evidence>
<keyword evidence="1" id="KW-1185">Reference proteome</keyword>
<dbReference type="GO" id="GO:0045892">
    <property type="term" value="P:negative regulation of DNA-templated transcription"/>
    <property type="evidence" value="ECO:0007669"/>
    <property type="project" value="InterPro"/>
</dbReference>
<dbReference type="PANTHER" id="PTHR13503">
    <property type="entry name" value="NEGATIVE ELONGATION FACTOR COMPLEX MEMBER B"/>
    <property type="match status" value="1"/>
</dbReference>
<proteinExistence type="predicted"/>
<dbReference type="Proteomes" id="UP000887564">
    <property type="component" value="Unplaced"/>
</dbReference>
<dbReference type="PANTHER" id="PTHR13503:SF3">
    <property type="entry name" value="NEGATIVE ELONGATION FACTOR B"/>
    <property type="match status" value="1"/>
</dbReference>
<dbReference type="InterPro" id="IPR010405">
    <property type="entry name" value="COBRA1"/>
</dbReference>